<comment type="caution">
    <text evidence="2">The sequence shown here is derived from an EMBL/GenBank/DDBJ whole genome shotgun (WGS) entry which is preliminary data.</text>
</comment>
<feature type="compositionally biased region" description="Basic and acidic residues" evidence="1">
    <location>
        <begin position="138"/>
        <end position="147"/>
    </location>
</feature>
<evidence type="ECO:0000313" key="2">
    <source>
        <dbReference type="EMBL" id="CAL5130862.1"/>
    </source>
</evidence>
<sequence>MSNFYPYGRSRLWCKFSSPATSSDDTDIAKFAISTPSPEEAGGDDLLHHLIKMHQNKLNVRRAEPLFPYGMNHKGNSVLGPTRQSQHESWMPFIVGREGQFFHKTRTQHPAIYTIPKADIHKKLTENLKCLEIKHVEGMKQASESKKTSKKVATTRSSALRQKMNQSKKSSRQRTSESKSTGRPTYNSMNRSSRHRRMTRFVAVTVDRKRGERGIEFSAENLPSGRAVVSTSIGSFLYRVNIPMDLRFMLSLPYQVIGKNRRTHRRILTHASYGWPTAESQPVTGLNFMVHAPEKSDASVCPFECFTPITSESIDTYGAQPAKFTHTPPSFHWCVILRCSACIVGSRTVLCSHPVQTTETRILQFGLSTLEITYTSEESGPIFHACRLDVFEFYGSGIPNHICPKIQREYIIFPNLEKASVLLPLGQLERRWALGENSTENAMCVFGISEISPNFTIPVQQNLAKSKHCPVFDTVSVHTLQSEHDAMGPSHSKLKPKVFIEDFKCSAYPYEAHNPLPPCQPSYGYGDAFSSTTNNFQQYTNFSRTTDSSVYPISYSSVGYKGVPFNGEGTSSACSSIRSSCATPNLLTADNSDYTPNYLNKRTAGGHVDPKRSVLRWDSTKYSPVPSPVSSVSLGLDSYESYATSVMSTSPGFL</sequence>
<dbReference type="AlphaFoldDB" id="A0AAV2T3V5"/>
<evidence type="ECO:0000256" key="1">
    <source>
        <dbReference type="SAM" id="MobiDB-lite"/>
    </source>
</evidence>
<feature type="region of interest" description="Disordered" evidence="1">
    <location>
        <begin position="138"/>
        <end position="198"/>
    </location>
</feature>
<dbReference type="EMBL" id="CAXLJL010000077">
    <property type="protein sequence ID" value="CAL5130862.1"/>
    <property type="molecule type" value="Genomic_DNA"/>
</dbReference>
<gene>
    <name evidence="2" type="ORF">CDAUBV1_LOCUS3073</name>
</gene>
<protein>
    <submittedName>
        <fullName evidence="2">Uncharacterized protein</fullName>
    </submittedName>
</protein>
<reference evidence="2" key="1">
    <citation type="submission" date="2024-06" db="EMBL/GenBank/DDBJ databases">
        <authorList>
            <person name="Liu X."/>
            <person name="Lenzi L."/>
            <person name="Haldenby T S."/>
            <person name="Uol C."/>
        </authorList>
    </citation>
    <scope>NUCLEOTIDE SEQUENCE</scope>
</reference>
<name>A0AAV2T3V5_CALDB</name>
<accession>A0AAV2T3V5</accession>
<feature type="compositionally biased region" description="Polar residues" evidence="1">
    <location>
        <begin position="151"/>
        <end position="168"/>
    </location>
</feature>
<dbReference type="Proteomes" id="UP001497525">
    <property type="component" value="Unassembled WGS sequence"/>
</dbReference>
<organism evidence="2 3">
    <name type="scientific">Calicophoron daubneyi</name>
    <name type="common">Rumen fluke</name>
    <name type="synonym">Paramphistomum daubneyi</name>
    <dbReference type="NCBI Taxonomy" id="300641"/>
    <lineage>
        <taxon>Eukaryota</taxon>
        <taxon>Metazoa</taxon>
        <taxon>Spiralia</taxon>
        <taxon>Lophotrochozoa</taxon>
        <taxon>Platyhelminthes</taxon>
        <taxon>Trematoda</taxon>
        <taxon>Digenea</taxon>
        <taxon>Plagiorchiida</taxon>
        <taxon>Pronocephalata</taxon>
        <taxon>Paramphistomoidea</taxon>
        <taxon>Paramphistomidae</taxon>
        <taxon>Calicophoron</taxon>
    </lineage>
</organism>
<proteinExistence type="predicted"/>
<evidence type="ECO:0000313" key="3">
    <source>
        <dbReference type="Proteomes" id="UP001497525"/>
    </source>
</evidence>